<dbReference type="AlphaFoldDB" id="A0A061J1W0"/>
<gene>
    <name evidence="2" type="ORF">TRSC58_03989</name>
</gene>
<organism evidence="2 3">
    <name type="scientific">Trypanosoma rangeli SC58</name>
    <dbReference type="NCBI Taxonomy" id="429131"/>
    <lineage>
        <taxon>Eukaryota</taxon>
        <taxon>Discoba</taxon>
        <taxon>Euglenozoa</taxon>
        <taxon>Kinetoplastea</taxon>
        <taxon>Metakinetoplastina</taxon>
        <taxon>Trypanosomatida</taxon>
        <taxon>Trypanosomatidae</taxon>
        <taxon>Trypanosoma</taxon>
        <taxon>Herpetosoma</taxon>
    </lineage>
</organism>
<comment type="caution">
    <text evidence="2">The sequence shown here is derived from an EMBL/GenBank/DDBJ whole genome shotgun (WGS) entry which is preliminary data.</text>
</comment>
<evidence type="ECO:0000313" key="3">
    <source>
        <dbReference type="Proteomes" id="UP000031737"/>
    </source>
</evidence>
<sequence length="232" mass="25813">MLSNSLEYFDGLRAFPREASALQHHGARLNYTLQKRYNIPTEMAELALQLQSSEEFERYYRKQVMRIVDHFNAMTQRHIKVKVDPRLPKGMQIIRGGAVAVAKKGGRTEKVTSDWRAAATVSSFTEAKNGAVDHHNEFAVIKTNARAPHLQPEGQQTPNAVSPAFAMGMHGYTATDGKTTLSSDDRSTIMQSSTKKTSREVLFGTPPEFKGFNVPLEASPADSFLNKSPLLF</sequence>
<accession>A0A061J1W0</accession>
<protein>
    <recommendedName>
        <fullName evidence="4">Chromosomal passenger protein</fullName>
    </recommendedName>
</protein>
<reference evidence="2 3" key="1">
    <citation type="submission" date="2013-07" db="EMBL/GenBank/DDBJ databases">
        <authorList>
            <person name="Stoco P.H."/>
            <person name="Wagner G."/>
            <person name="Gerber A."/>
            <person name="Zaha A."/>
            <person name="Thompson C."/>
            <person name="Bartholomeu D.C."/>
            <person name="Luckemeyer D.D."/>
            <person name="Bahia D."/>
            <person name="Loreto E."/>
            <person name="Prestes E.B."/>
            <person name="Lima F.M."/>
            <person name="Rodrigues-Luiz G."/>
            <person name="Vallejo G.A."/>
            <person name="Filho J.F."/>
            <person name="Monteiro K.M."/>
            <person name="Tyler K.M."/>
            <person name="de Almeida L.G."/>
            <person name="Ortiz M.F."/>
            <person name="Siervo M.A."/>
            <person name="de Moraes M.H."/>
            <person name="Cunha O.L."/>
            <person name="Mendonca-Neto R."/>
            <person name="Silva R."/>
            <person name="Teixeira S.M."/>
            <person name="Murta S.M."/>
            <person name="Sincero T.C."/>
            <person name="Mendes T.A."/>
            <person name="Urmenyi T.P."/>
            <person name="Silva V.G."/>
            <person name="da Rocha W.D."/>
            <person name="Andersson B."/>
            <person name="Romanha A.J."/>
            <person name="Steindel M."/>
            <person name="de Vasconcelos A.T."/>
            <person name="Grisard E.C."/>
        </authorList>
    </citation>
    <scope>NUCLEOTIDE SEQUENCE [LARGE SCALE GENOMIC DNA]</scope>
    <source>
        <strain evidence="2 3">SC58</strain>
    </source>
</reference>
<dbReference type="Proteomes" id="UP000031737">
    <property type="component" value="Unassembled WGS sequence"/>
</dbReference>
<evidence type="ECO:0008006" key="4">
    <source>
        <dbReference type="Google" id="ProtNLM"/>
    </source>
</evidence>
<feature type="compositionally biased region" description="Polar residues" evidence="1">
    <location>
        <begin position="177"/>
        <end position="195"/>
    </location>
</feature>
<proteinExistence type="predicted"/>
<name>A0A061J1W0_TRYRA</name>
<evidence type="ECO:0000256" key="1">
    <source>
        <dbReference type="SAM" id="MobiDB-lite"/>
    </source>
</evidence>
<dbReference type="EMBL" id="AUPL01003989">
    <property type="protein sequence ID" value="ESL08310.1"/>
    <property type="molecule type" value="Genomic_DNA"/>
</dbReference>
<evidence type="ECO:0000313" key="2">
    <source>
        <dbReference type="EMBL" id="ESL08310.1"/>
    </source>
</evidence>
<dbReference type="VEuPathDB" id="TriTrypDB:TRSC58_03989"/>
<feature type="region of interest" description="Disordered" evidence="1">
    <location>
        <begin position="177"/>
        <end position="198"/>
    </location>
</feature>
<keyword evidence="3" id="KW-1185">Reference proteome</keyword>
<dbReference type="OrthoDB" id="270789at2759"/>